<dbReference type="AlphaFoldDB" id="A0A2S7XMK1"/>
<evidence type="ECO:0000313" key="3">
    <source>
        <dbReference type="Proteomes" id="UP000239936"/>
    </source>
</evidence>
<keyword evidence="1" id="KW-0812">Transmembrane</keyword>
<evidence type="ECO:0000313" key="2">
    <source>
        <dbReference type="EMBL" id="PQJ94965.1"/>
    </source>
</evidence>
<name>A0A2S7XMK1_9GAMM</name>
<organism evidence="2 3">
    <name type="scientific">Chromatium okenii</name>
    <dbReference type="NCBI Taxonomy" id="61644"/>
    <lineage>
        <taxon>Bacteria</taxon>
        <taxon>Pseudomonadati</taxon>
        <taxon>Pseudomonadota</taxon>
        <taxon>Gammaproteobacteria</taxon>
        <taxon>Chromatiales</taxon>
        <taxon>Chromatiaceae</taxon>
        <taxon>Chromatium</taxon>
    </lineage>
</organism>
<sequence>MMDNLFSIIIIATSIWVLIDAKKIGVKRGQISGMGNMGPWGWFFVCFFLWIIGLFFYLAKRPEFKRINTEARIVLKRKSKLSAIYWIGTVFFALFFMYFSYLMYQENTDDFSNLVRINPVPQAQQLVQQEKIVEADDYLSYFMDYQYVNQDLQVCSIVQ</sequence>
<gene>
    <name evidence="2" type="ORF">CXB77_17795</name>
</gene>
<dbReference type="Proteomes" id="UP000239936">
    <property type="component" value="Unassembled WGS sequence"/>
</dbReference>
<keyword evidence="1" id="KW-0472">Membrane</keyword>
<protein>
    <submittedName>
        <fullName evidence="2">Uncharacterized protein</fullName>
    </submittedName>
</protein>
<accession>A0A2S7XMK1</accession>
<feature type="transmembrane region" description="Helical" evidence="1">
    <location>
        <begin position="40"/>
        <end position="59"/>
    </location>
</feature>
<comment type="caution">
    <text evidence="2">The sequence shown here is derived from an EMBL/GenBank/DDBJ whole genome shotgun (WGS) entry which is preliminary data.</text>
</comment>
<evidence type="ECO:0000256" key="1">
    <source>
        <dbReference type="SAM" id="Phobius"/>
    </source>
</evidence>
<dbReference type="EMBL" id="PPGH01000038">
    <property type="protein sequence ID" value="PQJ94965.1"/>
    <property type="molecule type" value="Genomic_DNA"/>
</dbReference>
<reference evidence="2 3" key="1">
    <citation type="submission" date="2018-01" db="EMBL/GenBank/DDBJ databases">
        <title>The complete genome sequence of Chromatium okenii LaCa, a purple sulfur bacterium with a turbulent life.</title>
        <authorList>
            <person name="Luedin S.M."/>
            <person name="Liechti N."/>
            <person name="Storelli N."/>
            <person name="Danza F."/>
            <person name="Wittwer M."/>
            <person name="Pothier J.F."/>
            <person name="Tonolla M.A."/>
        </authorList>
    </citation>
    <scope>NUCLEOTIDE SEQUENCE [LARGE SCALE GENOMIC DNA]</scope>
    <source>
        <strain evidence="2 3">LaCa</strain>
    </source>
</reference>
<keyword evidence="1" id="KW-1133">Transmembrane helix</keyword>
<feature type="transmembrane region" description="Helical" evidence="1">
    <location>
        <begin position="83"/>
        <end position="104"/>
    </location>
</feature>
<proteinExistence type="predicted"/>
<keyword evidence="3" id="KW-1185">Reference proteome</keyword>